<sequence>MTRITPIRINRKWQRLWKRVIFCGFDSDCLPCK</sequence>
<dbReference type="Proteomes" id="UP000007266">
    <property type="component" value="Linkage group 3"/>
</dbReference>
<gene>
    <name evidence="1" type="primary">AUGUSTUS-3.0.2_32485</name>
    <name evidence="1" type="ORF">TcasGA2_TC032485</name>
</gene>
<evidence type="ECO:0000313" key="2">
    <source>
        <dbReference type="Proteomes" id="UP000007266"/>
    </source>
</evidence>
<evidence type="ECO:0000313" key="1">
    <source>
        <dbReference type="EMBL" id="KYB28594.1"/>
    </source>
</evidence>
<reference evidence="1 2" key="1">
    <citation type="journal article" date="2008" name="Nature">
        <title>The genome of the model beetle and pest Tribolium castaneum.</title>
        <authorList>
            <consortium name="Tribolium Genome Sequencing Consortium"/>
            <person name="Richards S."/>
            <person name="Gibbs R.A."/>
            <person name="Weinstock G.M."/>
            <person name="Brown S.J."/>
            <person name="Denell R."/>
            <person name="Beeman R.W."/>
            <person name="Gibbs R."/>
            <person name="Beeman R.W."/>
            <person name="Brown S.J."/>
            <person name="Bucher G."/>
            <person name="Friedrich M."/>
            <person name="Grimmelikhuijzen C.J."/>
            <person name="Klingler M."/>
            <person name="Lorenzen M."/>
            <person name="Richards S."/>
            <person name="Roth S."/>
            <person name="Schroder R."/>
            <person name="Tautz D."/>
            <person name="Zdobnov E.M."/>
            <person name="Muzny D."/>
            <person name="Gibbs R.A."/>
            <person name="Weinstock G.M."/>
            <person name="Attaway T."/>
            <person name="Bell S."/>
            <person name="Buhay C.J."/>
            <person name="Chandrabose M.N."/>
            <person name="Chavez D."/>
            <person name="Clerk-Blankenburg K.P."/>
            <person name="Cree A."/>
            <person name="Dao M."/>
            <person name="Davis C."/>
            <person name="Chacko J."/>
            <person name="Dinh H."/>
            <person name="Dugan-Rocha S."/>
            <person name="Fowler G."/>
            <person name="Garner T.T."/>
            <person name="Garnes J."/>
            <person name="Gnirke A."/>
            <person name="Hawes A."/>
            <person name="Hernandez J."/>
            <person name="Hines S."/>
            <person name="Holder M."/>
            <person name="Hume J."/>
            <person name="Jhangiani S.N."/>
            <person name="Joshi V."/>
            <person name="Khan Z.M."/>
            <person name="Jackson L."/>
            <person name="Kovar C."/>
            <person name="Kowis A."/>
            <person name="Lee S."/>
            <person name="Lewis L.R."/>
            <person name="Margolis J."/>
            <person name="Morgan M."/>
            <person name="Nazareth L.V."/>
            <person name="Nguyen N."/>
            <person name="Okwuonu G."/>
            <person name="Parker D."/>
            <person name="Richards S."/>
            <person name="Ruiz S.J."/>
            <person name="Santibanez J."/>
            <person name="Savard J."/>
            <person name="Scherer S.E."/>
            <person name="Schneider B."/>
            <person name="Sodergren E."/>
            <person name="Tautz D."/>
            <person name="Vattahil S."/>
            <person name="Villasana D."/>
            <person name="White C.S."/>
            <person name="Wright R."/>
            <person name="Park Y."/>
            <person name="Beeman R.W."/>
            <person name="Lord J."/>
            <person name="Oppert B."/>
            <person name="Lorenzen M."/>
            <person name="Brown S."/>
            <person name="Wang L."/>
            <person name="Savard J."/>
            <person name="Tautz D."/>
            <person name="Richards S."/>
            <person name="Weinstock G."/>
            <person name="Gibbs R.A."/>
            <person name="Liu Y."/>
            <person name="Worley K."/>
            <person name="Weinstock G."/>
            <person name="Elsik C.G."/>
            <person name="Reese J.T."/>
            <person name="Elhaik E."/>
            <person name="Landan G."/>
            <person name="Graur D."/>
            <person name="Arensburger P."/>
            <person name="Atkinson P."/>
            <person name="Beeman R.W."/>
            <person name="Beidler J."/>
            <person name="Brown S.J."/>
            <person name="Demuth J.P."/>
            <person name="Drury D.W."/>
            <person name="Du Y.Z."/>
            <person name="Fujiwara H."/>
            <person name="Lorenzen M."/>
            <person name="Maselli V."/>
            <person name="Osanai M."/>
            <person name="Park Y."/>
            <person name="Robertson H.M."/>
            <person name="Tu Z."/>
            <person name="Wang J.J."/>
            <person name="Wang S."/>
            <person name="Richards S."/>
            <person name="Song H."/>
            <person name="Zhang L."/>
            <person name="Sodergren E."/>
            <person name="Werner D."/>
            <person name="Stanke M."/>
            <person name="Morgenstern B."/>
            <person name="Solovyev V."/>
            <person name="Kosarev P."/>
            <person name="Brown G."/>
            <person name="Chen H.C."/>
            <person name="Ermolaeva O."/>
            <person name="Hlavina W."/>
            <person name="Kapustin Y."/>
            <person name="Kiryutin B."/>
            <person name="Kitts P."/>
            <person name="Maglott D."/>
            <person name="Pruitt K."/>
            <person name="Sapojnikov V."/>
            <person name="Souvorov A."/>
            <person name="Mackey A.J."/>
            <person name="Waterhouse R.M."/>
            <person name="Wyder S."/>
            <person name="Zdobnov E.M."/>
            <person name="Zdobnov E.M."/>
            <person name="Wyder S."/>
            <person name="Kriventseva E.V."/>
            <person name="Kadowaki T."/>
            <person name="Bork P."/>
            <person name="Aranda M."/>
            <person name="Bao R."/>
            <person name="Beermann A."/>
            <person name="Berns N."/>
            <person name="Bolognesi R."/>
            <person name="Bonneton F."/>
            <person name="Bopp D."/>
            <person name="Brown S.J."/>
            <person name="Bucher G."/>
            <person name="Butts T."/>
            <person name="Chaumot A."/>
            <person name="Denell R.E."/>
            <person name="Ferrier D.E."/>
            <person name="Friedrich M."/>
            <person name="Gordon C.M."/>
            <person name="Jindra M."/>
            <person name="Klingler M."/>
            <person name="Lan Q."/>
            <person name="Lattorff H.M."/>
            <person name="Laudet V."/>
            <person name="von Levetsow C."/>
            <person name="Liu Z."/>
            <person name="Lutz R."/>
            <person name="Lynch J.A."/>
            <person name="da Fonseca R.N."/>
            <person name="Posnien N."/>
            <person name="Reuter R."/>
            <person name="Roth S."/>
            <person name="Savard J."/>
            <person name="Schinko J.B."/>
            <person name="Schmitt C."/>
            <person name="Schoppmeier M."/>
            <person name="Schroder R."/>
            <person name="Shippy T.D."/>
            <person name="Simonnet F."/>
            <person name="Marques-Souza H."/>
            <person name="Tautz D."/>
            <person name="Tomoyasu Y."/>
            <person name="Trauner J."/>
            <person name="Van der Zee M."/>
            <person name="Vervoort M."/>
            <person name="Wittkopp N."/>
            <person name="Wimmer E.A."/>
            <person name="Yang X."/>
            <person name="Jones A.K."/>
            <person name="Sattelle D.B."/>
            <person name="Ebert P.R."/>
            <person name="Nelson D."/>
            <person name="Scott J.G."/>
            <person name="Beeman R.W."/>
            <person name="Muthukrishnan S."/>
            <person name="Kramer K.J."/>
            <person name="Arakane Y."/>
            <person name="Beeman R.W."/>
            <person name="Zhu Q."/>
            <person name="Hogenkamp D."/>
            <person name="Dixit R."/>
            <person name="Oppert B."/>
            <person name="Jiang H."/>
            <person name="Zou Z."/>
            <person name="Marshall J."/>
            <person name="Elpidina E."/>
            <person name="Vinokurov K."/>
            <person name="Oppert C."/>
            <person name="Zou Z."/>
            <person name="Evans J."/>
            <person name="Lu Z."/>
            <person name="Zhao P."/>
            <person name="Sumathipala N."/>
            <person name="Altincicek B."/>
            <person name="Vilcinskas A."/>
            <person name="Williams M."/>
            <person name="Hultmark D."/>
            <person name="Hetru C."/>
            <person name="Jiang H."/>
            <person name="Grimmelikhuijzen C.J."/>
            <person name="Hauser F."/>
            <person name="Cazzamali G."/>
            <person name="Williamson M."/>
            <person name="Park Y."/>
            <person name="Li B."/>
            <person name="Tanaka Y."/>
            <person name="Predel R."/>
            <person name="Neupert S."/>
            <person name="Schachtner J."/>
            <person name="Verleyen P."/>
            <person name="Raible F."/>
            <person name="Bork P."/>
            <person name="Friedrich M."/>
            <person name="Walden K.K."/>
            <person name="Robertson H.M."/>
            <person name="Angeli S."/>
            <person name="Foret S."/>
            <person name="Bucher G."/>
            <person name="Schuetz S."/>
            <person name="Maleszka R."/>
            <person name="Wimmer E.A."/>
            <person name="Beeman R.W."/>
            <person name="Lorenzen M."/>
            <person name="Tomoyasu Y."/>
            <person name="Miller S.C."/>
            <person name="Grossmann D."/>
            <person name="Bucher G."/>
        </authorList>
    </citation>
    <scope>NUCLEOTIDE SEQUENCE [LARGE SCALE GENOMIC DNA]</scope>
    <source>
        <strain evidence="1 2">Georgia GA2</strain>
    </source>
</reference>
<protein>
    <submittedName>
        <fullName evidence="1">Uncharacterized protein</fullName>
    </submittedName>
</protein>
<proteinExistence type="predicted"/>
<name>A0A139WL36_TRICA</name>
<dbReference type="EMBL" id="KQ971322">
    <property type="protein sequence ID" value="KYB28594.1"/>
    <property type="molecule type" value="Genomic_DNA"/>
</dbReference>
<accession>A0A139WL36</accession>
<dbReference type="InParanoid" id="A0A139WL36"/>
<keyword evidence="2" id="KW-1185">Reference proteome</keyword>
<dbReference type="AlphaFoldDB" id="A0A139WL36"/>
<organism evidence="1 2">
    <name type="scientific">Tribolium castaneum</name>
    <name type="common">Red flour beetle</name>
    <dbReference type="NCBI Taxonomy" id="7070"/>
    <lineage>
        <taxon>Eukaryota</taxon>
        <taxon>Metazoa</taxon>
        <taxon>Ecdysozoa</taxon>
        <taxon>Arthropoda</taxon>
        <taxon>Hexapoda</taxon>
        <taxon>Insecta</taxon>
        <taxon>Pterygota</taxon>
        <taxon>Neoptera</taxon>
        <taxon>Endopterygota</taxon>
        <taxon>Coleoptera</taxon>
        <taxon>Polyphaga</taxon>
        <taxon>Cucujiformia</taxon>
        <taxon>Tenebrionidae</taxon>
        <taxon>Tenebrionidae incertae sedis</taxon>
        <taxon>Tribolium</taxon>
    </lineage>
</organism>
<reference evidence="1 2" key="2">
    <citation type="journal article" date="2010" name="Nucleic Acids Res.">
        <title>BeetleBase in 2010: revisions to provide comprehensive genomic information for Tribolium castaneum.</title>
        <authorList>
            <person name="Kim H.S."/>
            <person name="Murphy T."/>
            <person name="Xia J."/>
            <person name="Caragea D."/>
            <person name="Park Y."/>
            <person name="Beeman R.W."/>
            <person name="Lorenzen M.D."/>
            <person name="Butcher S."/>
            <person name="Manak J.R."/>
            <person name="Brown S.J."/>
        </authorList>
    </citation>
    <scope>GENOME REANNOTATION</scope>
    <source>
        <strain evidence="1 2">Georgia GA2</strain>
    </source>
</reference>